<dbReference type="STRING" id="113562.SAMN04489716_8305"/>
<feature type="transmembrane region" description="Helical" evidence="1">
    <location>
        <begin position="41"/>
        <end position="60"/>
    </location>
</feature>
<keyword evidence="3" id="KW-1185">Reference proteome</keyword>
<keyword evidence="1" id="KW-1133">Transmembrane helix</keyword>
<keyword evidence="1" id="KW-0812">Transmembrane</keyword>
<evidence type="ECO:0008006" key="4">
    <source>
        <dbReference type="Google" id="ProtNLM"/>
    </source>
</evidence>
<keyword evidence="1" id="KW-0472">Membrane</keyword>
<evidence type="ECO:0000313" key="2">
    <source>
        <dbReference type="EMBL" id="SDT78277.1"/>
    </source>
</evidence>
<reference evidence="2 3" key="1">
    <citation type="submission" date="2016-10" db="EMBL/GenBank/DDBJ databases">
        <authorList>
            <person name="de Groot N.N."/>
        </authorList>
    </citation>
    <scope>NUCLEOTIDE SEQUENCE [LARGE SCALE GENOMIC DNA]</scope>
    <source>
        <strain evidence="2 3">DSM 43941</strain>
    </source>
</reference>
<protein>
    <recommendedName>
        <fullName evidence="4">WD40-like Beta Propeller Repeat</fullName>
    </recommendedName>
</protein>
<dbReference type="Proteomes" id="UP000198688">
    <property type="component" value="Chromosome I"/>
</dbReference>
<sequence length="366" mass="39187">MDTIPQDLTDAVRAAAEAAPGYRADLTDVHRRVRRRHNRQAALSVVGAVALVVATGFGVVTRHRETTPDVLPAASDTPPEPAWQRMTLNGAFGRYRMPSGGSEQTVALSNTSQMGVLEPSGRIDTVKVAGARRWDRVVALPDGGVVAMSENEFRLVVTAPNGTVRIQRNLSHDGEWVSMVTASADTAYLWRETELVAHDIATGKETGVVNMHQLGVRDLYGAFTAADVSSGLLVLAPKRAGCPVGVLARPLSAGRNPVPPEMAYVGSADCERVTGIRLSPDGAMAAVTYEVKDNNFGIVVFRIADKAVLARGGGVSIGSRDGSIVGNVRPDPRVSVAWQSPTEVRGAWYFTYGDEPFRINTFAVNW</sequence>
<dbReference type="AlphaFoldDB" id="A0A1H2D6U3"/>
<dbReference type="InterPro" id="IPR011044">
    <property type="entry name" value="Quino_amine_DH_bsu"/>
</dbReference>
<name>A0A1H2D6U3_9ACTN</name>
<accession>A0A1H2D6U3</accession>
<proteinExistence type="predicted"/>
<dbReference type="RefSeq" id="WP_092554148.1">
    <property type="nucleotide sequence ID" value="NZ_BOMJ01000024.1"/>
</dbReference>
<dbReference type="EMBL" id="LT629758">
    <property type="protein sequence ID" value="SDT78277.1"/>
    <property type="molecule type" value="Genomic_DNA"/>
</dbReference>
<gene>
    <name evidence="2" type="ORF">SAMN04489716_8305</name>
</gene>
<evidence type="ECO:0000313" key="3">
    <source>
        <dbReference type="Proteomes" id="UP000198688"/>
    </source>
</evidence>
<dbReference type="OrthoDB" id="3405865at2"/>
<organism evidence="2 3">
    <name type="scientific">Actinoplanes derwentensis</name>
    <dbReference type="NCBI Taxonomy" id="113562"/>
    <lineage>
        <taxon>Bacteria</taxon>
        <taxon>Bacillati</taxon>
        <taxon>Actinomycetota</taxon>
        <taxon>Actinomycetes</taxon>
        <taxon>Micromonosporales</taxon>
        <taxon>Micromonosporaceae</taxon>
        <taxon>Actinoplanes</taxon>
    </lineage>
</organism>
<evidence type="ECO:0000256" key="1">
    <source>
        <dbReference type="SAM" id="Phobius"/>
    </source>
</evidence>
<dbReference type="SUPFAM" id="SSF50969">
    <property type="entry name" value="YVTN repeat-like/Quinoprotein amine dehydrogenase"/>
    <property type="match status" value="1"/>
</dbReference>